<evidence type="ECO:0000313" key="5">
    <source>
        <dbReference type="Proteomes" id="UP001304300"/>
    </source>
</evidence>
<dbReference type="Proteomes" id="UP001304300">
    <property type="component" value="Chromosome"/>
</dbReference>
<reference evidence="4 5" key="1">
    <citation type="submission" date="2023-10" db="EMBL/GenBank/DDBJ databases">
        <title>Rubellicoccus peritrichatus gen. nov., sp. nov., isolated from an algae of coral reef tank.</title>
        <authorList>
            <person name="Luo J."/>
        </authorList>
    </citation>
    <scope>NUCLEOTIDE SEQUENCE [LARGE SCALE GENOMIC DNA]</scope>
    <source>
        <strain evidence="4 5">CR14</strain>
    </source>
</reference>
<evidence type="ECO:0000259" key="3">
    <source>
        <dbReference type="Pfam" id="PF01156"/>
    </source>
</evidence>
<organism evidence="4 5">
    <name type="scientific">Rubellicoccus peritrichatus</name>
    <dbReference type="NCBI Taxonomy" id="3080537"/>
    <lineage>
        <taxon>Bacteria</taxon>
        <taxon>Pseudomonadati</taxon>
        <taxon>Verrucomicrobiota</taxon>
        <taxon>Opitutia</taxon>
        <taxon>Puniceicoccales</taxon>
        <taxon>Cerasicoccaceae</taxon>
        <taxon>Rubellicoccus</taxon>
    </lineage>
</organism>
<dbReference type="SUPFAM" id="SSF53590">
    <property type="entry name" value="Nucleoside hydrolase"/>
    <property type="match status" value="1"/>
</dbReference>
<dbReference type="InterPro" id="IPR023186">
    <property type="entry name" value="IUNH"/>
</dbReference>
<evidence type="ECO:0000256" key="2">
    <source>
        <dbReference type="ARBA" id="ARBA00023295"/>
    </source>
</evidence>
<dbReference type="Pfam" id="PF01156">
    <property type="entry name" value="IU_nuc_hydro"/>
    <property type="match status" value="1"/>
</dbReference>
<dbReference type="PANTHER" id="PTHR12304">
    <property type="entry name" value="INOSINE-URIDINE PREFERRING NUCLEOSIDE HYDROLASE"/>
    <property type="match status" value="1"/>
</dbReference>
<dbReference type="KEGG" id="puo:RZN69_17230"/>
<sequence>MNFPALAEEQRIQRLMPPSGKVRAVLDTDTYNEVDDQFAVVHALLSPERIQVEGIYAAPFHNDRSSSPEDGMEKSYDEILRLLDRLHVKSDDLVHKGSKQYLPDGQTPVSSPATKDLIERARACPDDEPLYVVAIGAITNVASTLLLAPDIVEKIVIVWLGGHSLQWPNNYEFNLSQDIPAVQIVFNSGVPLIHIPCLGVASHLLTTVHETNHYLSGGSEIGDYLNNILVEYSANKYAWSKVIWDIATTAFLVNPDWTEHELISTPILSGTGPWELTTNRHSMRYVSYVNRDAIFGDIFKKIKSLS</sequence>
<keyword evidence="1 4" id="KW-0378">Hydrolase</keyword>
<dbReference type="RefSeq" id="WP_317832571.1">
    <property type="nucleotide sequence ID" value="NZ_CP136920.1"/>
</dbReference>
<dbReference type="EMBL" id="CP136920">
    <property type="protein sequence ID" value="WOO40364.1"/>
    <property type="molecule type" value="Genomic_DNA"/>
</dbReference>
<dbReference type="GO" id="GO:0008477">
    <property type="term" value="F:purine nucleosidase activity"/>
    <property type="evidence" value="ECO:0007669"/>
    <property type="project" value="TreeGrafter"/>
</dbReference>
<protein>
    <submittedName>
        <fullName evidence="4">Nucleoside hydrolase</fullName>
    </submittedName>
</protein>
<evidence type="ECO:0000256" key="1">
    <source>
        <dbReference type="ARBA" id="ARBA00022801"/>
    </source>
</evidence>
<dbReference type="AlphaFoldDB" id="A0AAQ3L6E9"/>
<name>A0AAQ3L6E9_9BACT</name>
<accession>A0AAQ3L6E9</accession>
<dbReference type="InterPro" id="IPR036452">
    <property type="entry name" value="Ribo_hydro-like"/>
</dbReference>
<feature type="domain" description="Inosine/uridine-preferring nucleoside hydrolase" evidence="3">
    <location>
        <begin position="25"/>
        <end position="260"/>
    </location>
</feature>
<proteinExistence type="predicted"/>
<keyword evidence="5" id="KW-1185">Reference proteome</keyword>
<evidence type="ECO:0000313" key="4">
    <source>
        <dbReference type="EMBL" id="WOO40364.1"/>
    </source>
</evidence>
<dbReference type="PANTHER" id="PTHR12304:SF4">
    <property type="entry name" value="URIDINE NUCLEOSIDASE"/>
    <property type="match status" value="1"/>
</dbReference>
<dbReference type="InterPro" id="IPR001910">
    <property type="entry name" value="Inosine/uridine_hydrolase_dom"/>
</dbReference>
<dbReference type="GO" id="GO:0006152">
    <property type="term" value="P:purine nucleoside catabolic process"/>
    <property type="evidence" value="ECO:0007669"/>
    <property type="project" value="TreeGrafter"/>
</dbReference>
<dbReference type="Gene3D" id="3.90.245.10">
    <property type="entry name" value="Ribonucleoside hydrolase-like"/>
    <property type="match status" value="1"/>
</dbReference>
<dbReference type="GO" id="GO:0005829">
    <property type="term" value="C:cytosol"/>
    <property type="evidence" value="ECO:0007669"/>
    <property type="project" value="TreeGrafter"/>
</dbReference>
<gene>
    <name evidence="4" type="ORF">RZN69_17230</name>
</gene>
<keyword evidence="2" id="KW-0326">Glycosidase</keyword>